<name>F2DPB0_HORVV</name>
<protein>
    <submittedName>
        <fullName evidence="1">Predicted protein</fullName>
    </submittedName>
</protein>
<proteinExistence type="evidence at transcript level"/>
<dbReference type="AlphaFoldDB" id="F2DPB0"/>
<reference evidence="1" key="1">
    <citation type="journal article" date="2011" name="Plant Physiol.">
        <title>Comprehensive sequence analysis of 24,783 barley full-length cDNAs derived from 12 clone libraries.</title>
        <authorList>
            <person name="Matsumoto T."/>
            <person name="Tanaka T."/>
            <person name="Sakai H."/>
            <person name="Amano N."/>
            <person name="Kanamori H."/>
            <person name="Kurita K."/>
            <person name="Kikuta A."/>
            <person name="Kamiya K."/>
            <person name="Yamamoto M."/>
            <person name="Ikawa H."/>
            <person name="Fujii N."/>
            <person name="Hori K."/>
            <person name="Itoh T."/>
            <person name="Sato K."/>
        </authorList>
    </citation>
    <scope>NUCLEOTIDE SEQUENCE</scope>
    <source>
        <tissue evidence="1">Shoot and root</tissue>
    </source>
</reference>
<evidence type="ECO:0000313" key="1">
    <source>
        <dbReference type="EMBL" id="BAJ96931.1"/>
    </source>
</evidence>
<sequence>MLEGERMERRDVAVLQLLLLAGHRSAGIAARASRGEAKVQVVMPLLTRCLFLSHVEHYFSLVL</sequence>
<organism evidence="1">
    <name type="scientific">Hordeum vulgare subsp. vulgare</name>
    <name type="common">Domesticated barley</name>
    <dbReference type="NCBI Taxonomy" id="112509"/>
    <lineage>
        <taxon>Eukaryota</taxon>
        <taxon>Viridiplantae</taxon>
        <taxon>Streptophyta</taxon>
        <taxon>Embryophyta</taxon>
        <taxon>Tracheophyta</taxon>
        <taxon>Spermatophyta</taxon>
        <taxon>Magnoliopsida</taxon>
        <taxon>Liliopsida</taxon>
        <taxon>Poales</taxon>
        <taxon>Poaceae</taxon>
        <taxon>BOP clade</taxon>
        <taxon>Pooideae</taxon>
        <taxon>Triticodae</taxon>
        <taxon>Triticeae</taxon>
        <taxon>Hordeinae</taxon>
        <taxon>Hordeum</taxon>
    </lineage>
</organism>
<accession>F2DPB0</accession>
<dbReference type="EMBL" id="AK365728">
    <property type="protein sequence ID" value="BAJ96931.1"/>
    <property type="molecule type" value="mRNA"/>
</dbReference>